<sequence>MSTPPVVKLPVQVFPRPCEGAESFIIRLAEANYLKPTVLRAYLCDPPGYRSTLSWARLAAATGRSLLKLQGVLERTPPPSPTRLLCEYCGVPPKPGTEPQPPWWCTDRCRRRSGLLISAPSSRAVLPGQRSIISCITCGTRFVRSSRRSPDAETCSRNCRAKSVRTREAELALYENPGAIEHEAP</sequence>
<keyword evidence="2" id="KW-1185">Reference proteome</keyword>
<evidence type="ECO:0008006" key="3">
    <source>
        <dbReference type="Google" id="ProtNLM"/>
    </source>
</evidence>
<evidence type="ECO:0000313" key="1">
    <source>
        <dbReference type="EMBL" id="GAA2126472.1"/>
    </source>
</evidence>
<name>A0ABP5K3Q2_9ACTN</name>
<dbReference type="EMBL" id="BAAANS010000123">
    <property type="protein sequence ID" value="GAA2126472.1"/>
    <property type="molecule type" value="Genomic_DNA"/>
</dbReference>
<dbReference type="Proteomes" id="UP001500897">
    <property type="component" value="Unassembled WGS sequence"/>
</dbReference>
<gene>
    <name evidence="1" type="ORF">GCM10009759_78880</name>
</gene>
<accession>A0ABP5K3Q2</accession>
<protein>
    <recommendedName>
        <fullName evidence="3">TniQ protein</fullName>
    </recommendedName>
</protein>
<organism evidence="1 2">
    <name type="scientific">Kitasatospora saccharophila</name>
    <dbReference type="NCBI Taxonomy" id="407973"/>
    <lineage>
        <taxon>Bacteria</taxon>
        <taxon>Bacillati</taxon>
        <taxon>Actinomycetota</taxon>
        <taxon>Actinomycetes</taxon>
        <taxon>Kitasatosporales</taxon>
        <taxon>Streptomycetaceae</taxon>
        <taxon>Kitasatospora</taxon>
    </lineage>
</organism>
<comment type="caution">
    <text evidence="1">The sequence shown here is derived from an EMBL/GenBank/DDBJ whole genome shotgun (WGS) entry which is preliminary data.</text>
</comment>
<reference evidence="2" key="1">
    <citation type="journal article" date="2019" name="Int. J. Syst. Evol. Microbiol.">
        <title>The Global Catalogue of Microorganisms (GCM) 10K type strain sequencing project: providing services to taxonomists for standard genome sequencing and annotation.</title>
        <authorList>
            <consortium name="The Broad Institute Genomics Platform"/>
            <consortium name="The Broad Institute Genome Sequencing Center for Infectious Disease"/>
            <person name="Wu L."/>
            <person name="Ma J."/>
        </authorList>
    </citation>
    <scope>NUCLEOTIDE SEQUENCE [LARGE SCALE GENOMIC DNA]</scope>
    <source>
        <strain evidence="2">JCM 14559</strain>
    </source>
</reference>
<proteinExistence type="predicted"/>
<evidence type="ECO:0000313" key="2">
    <source>
        <dbReference type="Proteomes" id="UP001500897"/>
    </source>
</evidence>